<evidence type="ECO:0000256" key="4">
    <source>
        <dbReference type="ARBA" id="ARBA00022827"/>
    </source>
</evidence>
<organism evidence="12 13">
    <name type="scientific">Fibrella forsythiae</name>
    <dbReference type="NCBI Taxonomy" id="2817061"/>
    <lineage>
        <taxon>Bacteria</taxon>
        <taxon>Pseudomonadati</taxon>
        <taxon>Bacteroidota</taxon>
        <taxon>Cytophagia</taxon>
        <taxon>Cytophagales</taxon>
        <taxon>Spirosomataceae</taxon>
        <taxon>Fibrella</taxon>
    </lineage>
</organism>
<dbReference type="InterPro" id="IPR045024">
    <property type="entry name" value="NDH-2"/>
</dbReference>
<proteinExistence type="inferred from homology"/>
<evidence type="ECO:0000256" key="5">
    <source>
        <dbReference type="ARBA" id="ARBA00022946"/>
    </source>
</evidence>
<comment type="catalytic activity">
    <reaction evidence="8">
        <text>a quinone + NADH + H(+) = a quinol + NAD(+)</text>
        <dbReference type="Rhea" id="RHEA:46160"/>
        <dbReference type="ChEBI" id="CHEBI:15378"/>
        <dbReference type="ChEBI" id="CHEBI:24646"/>
        <dbReference type="ChEBI" id="CHEBI:57540"/>
        <dbReference type="ChEBI" id="CHEBI:57945"/>
        <dbReference type="ChEBI" id="CHEBI:132124"/>
        <dbReference type="EC" id="1.6.5.9"/>
    </reaction>
</comment>
<evidence type="ECO:0000256" key="8">
    <source>
        <dbReference type="ARBA" id="ARBA00047599"/>
    </source>
</evidence>
<reference evidence="12 13" key="1">
    <citation type="submission" date="2021-03" db="EMBL/GenBank/DDBJ databases">
        <title>Fibrella sp. HMF5405 genome sequencing and assembly.</title>
        <authorList>
            <person name="Kang H."/>
            <person name="Kim H."/>
            <person name="Bae S."/>
            <person name="Joh K."/>
        </authorList>
    </citation>
    <scope>NUCLEOTIDE SEQUENCE [LARGE SCALE GENOMIC DNA]</scope>
    <source>
        <strain evidence="12 13">HMF5405</strain>
    </source>
</reference>
<dbReference type="PANTHER" id="PTHR43706:SF47">
    <property type="entry name" value="EXTERNAL NADH-UBIQUINONE OXIDOREDUCTASE 1, MITOCHONDRIAL-RELATED"/>
    <property type="match status" value="1"/>
</dbReference>
<keyword evidence="9" id="KW-1133">Transmembrane helix</keyword>
<dbReference type="PRINTS" id="PR00368">
    <property type="entry name" value="FADPNR"/>
</dbReference>
<evidence type="ECO:0000256" key="7">
    <source>
        <dbReference type="ARBA" id="ARBA00023027"/>
    </source>
</evidence>
<dbReference type="InterPro" id="IPR023753">
    <property type="entry name" value="FAD/NAD-binding_dom"/>
</dbReference>
<dbReference type="Gene3D" id="3.50.50.100">
    <property type="match status" value="1"/>
</dbReference>
<feature type="transmembrane region" description="Helical" evidence="9">
    <location>
        <begin position="379"/>
        <end position="399"/>
    </location>
</feature>
<dbReference type="PRINTS" id="PR00411">
    <property type="entry name" value="PNDRDTASEI"/>
</dbReference>
<evidence type="ECO:0000313" key="12">
    <source>
        <dbReference type="EMBL" id="MBO0951621.1"/>
    </source>
</evidence>
<evidence type="ECO:0000256" key="2">
    <source>
        <dbReference type="ARBA" id="ARBA00012637"/>
    </source>
</evidence>
<dbReference type="PANTHER" id="PTHR43706">
    <property type="entry name" value="NADH DEHYDROGENASE"/>
    <property type="match status" value="1"/>
</dbReference>
<evidence type="ECO:0000256" key="6">
    <source>
        <dbReference type="ARBA" id="ARBA00023002"/>
    </source>
</evidence>
<evidence type="ECO:0000256" key="9">
    <source>
        <dbReference type="SAM" id="Phobius"/>
    </source>
</evidence>
<keyword evidence="13" id="KW-1185">Reference proteome</keyword>
<evidence type="ECO:0000256" key="3">
    <source>
        <dbReference type="ARBA" id="ARBA00022630"/>
    </source>
</evidence>
<keyword evidence="5" id="KW-0809">Transit peptide</keyword>
<evidence type="ECO:0000259" key="11">
    <source>
        <dbReference type="Pfam" id="PF22366"/>
    </source>
</evidence>
<evidence type="ECO:0000256" key="1">
    <source>
        <dbReference type="ARBA" id="ARBA00005272"/>
    </source>
</evidence>
<keyword evidence="3" id="KW-0285">Flavoprotein</keyword>
<keyword evidence="6" id="KW-0560">Oxidoreductase</keyword>
<comment type="similarity">
    <text evidence="1">Belongs to the NADH dehydrogenase family.</text>
</comment>
<keyword evidence="4" id="KW-0274">FAD</keyword>
<dbReference type="InterPro" id="IPR054585">
    <property type="entry name" value="NDH2-like_C"/>
</dbReference>
<dbReference type="Pfam" id="PF22366">
    <property type="entry name" value="NDH2_C"/>
    <property type="match status" value="1"/>
</dbReference>
<dbReference type="InterPro" id="IPR036188">
    <property type="entry name" value="FAD/NAD-bd_sf"/>
</dbReference>
<evidence type="ECO:0000313" key="13">
    <source>
        <dbReference type="Proteomes" id="UP000664628"/>
    </source>
</evidence>
<keyword evidence="7" id="KW-0520">NAD</keyword>
<gene>
    <name evidence="12" type="ORF">J2I46_23765</name>
</gene>
<comment type="caution">
    <text evidence="12">The sequence shown here is derived from an EMBL/GenBank/DDBJ whole genome shotgun (WGS) entry which is preliminary data.</text>
</comment>
<feature type="domain" description="FAD/NAD(P)-binding" evidence="10">
    <location>
        <begin position="18"/>
        <end position="336"/>
    </location>
</feature>
<keyword evidence="9" id="KW-0812">Transmembrane</keyword>
<dbReference type="EC" id="1.6.5.9" evidence="2"/>
<dbReference type="Pfam" id="PF07992">
    <property type="entry name" value="Pyr_redox_2"/>
    <property type="match status" value="1"/>
</dbReference>
<dbReference type="Proteomes" id="UP000664628">
    <property type="component" value="Unassembled WGS sequence"/>
</dbReference>
<accession>A0ABS3JNP4</accession>
<dbReference type="SUPFAM" id="SSF51905">
    <property type="entry name" value="FAD/NAD(P)-binding domain"/>
    <property type="match status" value="2"/>
</dbReference>
<name>A0ABS3JNP4_9BACT</name>
<evidence type="ECO:0000259" key="10">
    <source>
        <dbReference type="Pfam" id="PF07992"/>
    </source>
</evidence>
<feature type="domain" description="External alternative NADH-ubiquinone oxidoreductase-like C-terminal" evidence="11">
    <location>
        <begin position="360"/>
        <end position="415"/>
    </location>
</feature>
<protein>
    <recommendedName>
        <fullName evidence="2">NADH:ubiquinone reductase (non-electrogenic)</fullName>
        <ecNumber evidence="2">1.6.5.9</ecNumber>
    </recommendedName>
</protein>
<dbReference type="RefSeq" id="WP_207331570.1">
    <property type="nucleotide sequence ID" value="NZ_JAFMYW010000008.1"/>
</dbReference>
<sequence>MVNFDKLSLNIPDTNKPRVVVIGGGFGGINVVKGLKNKGFQIVMFDKQNYHGFWPLLYQVATAGLEPDAIAEPLRKLFDEKYDDFHFRLVRVTGVNPATKTVSTLIGDIHFDHLIIASGSKSNYFGNDQIKNNSFPLKTIPDALNLRSQLLQSFEQASIIKDPETRQSLLNFVIVGGGPTGVELAGSLAEMRKHVLPNDYPGLDFSKMNIYLVEGVDRVLPPMSPESAAKTQTYLDELGVITKVKTLVDSYDGNVVTFKTGEKISTQTLVWAAGVAGATIDGMPAESVEKGRYLVDEYSRVKGVDGIYAIGDIASMKSEKWPNGHPGVAQPAIQQGQHLAMNLTLMLRNGEMRPFEYFDKGSLAIIGRNRAVADLSKNLHLGGFIAWMAWLFVHIWYLVGFRSKLVVLSNWIYRLFTYERGTRLIIRPFVRKDDKAGQDYAMRNDGQLVTDRTPAAS</sequence>
<dbReference type="EMBL" id="JAFMYW010000008">
    <property type="protein sequence ID" value="MBO0951621.1"/>
    <property type="molecule type" value="Genomic_DNA"/>
</dbReference>
<keyword evidence="9" id="KW-0472">Membrane</keyword>